<comment type="similarity">
    <text evidence="3 13">Belongs to the PIGG/PIGN/PIGO family. PIGG subfamily.</text>
</comment>
<evidence type="ECO:0000256" key="3">
    <source>
        <dbReference type="ARBA" id="ARBA00005315"/>
    </source>
</evidence>
<comment type="function">
    <text evidence="12 13">Ethanolamine phosphate transferase involved in glycosylphosphatidylinositol-anchor biosynthesis. Transfers ethanolamine phosphate to the GPI second mannose.</text>
</comment>
<comment type="pathway">
    <text evidence="2 13">Glycolipid biosynthesis; glycosylphosphatidylinositol-anchor biosynthesis.</text>
</comment>
<dbReference type="EMBL" id="AP024443">
    <property type="protein sequence ID" value="BCS17964.1"/>
    <property type="molecule type" value="Genomic_DNA"/>
</dbReference>
<dbReference type="GO" id="GO:0051267">
    <property type="term" value="F:CP2 mannose-ethanolamine phosphotransferase activity"/>
    <property type="evidence" value="ECO:0007669"/>
    <property type="project" value="TreeGrafter"/>
</dbReference>
<dbReference type="PANTHER" id="PTHR23072">
    <property type="entry name" value="PHOSPHATIDYLINOSITOL GLYCAN-RELATED"/>
    <property type="match status" value="1"/>
</dbReference>
<keyword evidence="16" id="KW-1185">Reference proteome</keyword>
<keyword evidence="9 13" id="KW-1133">Transmembrane helix</keyword>
<name>A0A7R8AFV6_9EURO</name>
<dbReference type="Proteomes" id="UP000654913">
    <property type="component" value="Chromosome 1"/>
</dbReference>
<evidence type="ECO:0000256" key="4">
    <source>
        <dbReference type="ARBA" id="ARBA00020830"/>
    </source>
</evidence>
<dbReference type="Pfam" id="PF19316">
    <property type="entry name" value="PIGO_PIGG"/>
    <property type="match status" value="1"/>
</dbReference>
<evidence type="ECO:0000256" key="9">
    <source>
        <dbReference type="ARBA" id="ARBA00022989"/>
    </source>
</evidence>
<feature type="transmembrane region" description="Helical" evidence="13">
    <location>
        <begin position="597"/>
        <end position="614"/>
    </location>
</feature>
<feature type="transmembrane region" description="Helical" evidence="13">
    <location>
        <begin position="20"/>
        <end position="45"/>
    </location>
</feature>
<evidence type="ECO:0000313" key="15">
    <source>
        <dbReference type="EMBL" id="BCS17964.1"/>
    </source>
</evidence>
<proteinExistence type="inferred from homology"/>
<dbReference type="Pfam" id="PF01663">
    <property type="entry name" value="Phosphodiest"/>
    <property type="match status" value="1"/>
</dbReference>
<keyword evidence="10 13" id="KW-0472">Membrane</keyword>
<feature type="transmembrane region" description="Helical" evidence="13">
    <location>
        <begin position="822"/>
        <end position="843"/>
    </location>
</feature>
<evidence type="ECO:0000256" key="2">
    <source>
        <dbReference type="ARBA" id="ARBA00004687"/>
    </source>
</evidence>
<dbReference type="Gene3D" id="3.40.720.10">
    <property type="entry name" value="Alkaline Phosphatase, subunit A"/>
    <property type="match status" value="1"/>
</dbReference>
<feature type="domain" description="GPI ethanolamine phosphate transferase 2 C-terminal" evidence="14">
    <location>
        <begin position="453"/>
        <end position="874"/>
    </location>
</feature>
<evidence type="ECO:0000259" key="14">
    <source>
        <dbReference type="Pfam" id="PF19316"/>
    </source>
</evidence>
<feature type="transmembrane region" description="Helical" evidence="13">
    <location>
        <begin position="739"/>
        <end position="760"/>
    </location>
</feature>
<evidence type="ECO:0000256" key="1">
    <source>
        <dbReference type="ARBA" id="ARBA00004477"/>
    </source>
</evidence>
<evidence type="ECO:0000256" key="10">
    <source>
        <dbReference type="ARBA" id="ARBA00023136"/>
    </source>
</evidence>
<dbReference type="UniPathway" id="UPA00196"/>
<gene>
    <name evidence="15" type="primary">LAS21</name>
    <name evidence="15" type="ORF">APUU_10792S</name>
</gene>
<evidence type="ECO:0000313" key="16">
    <source>
        <dbReference type="Proteomes" id="UP000654913"/>
    </source>
</evidence>
<dbReference type="InterPro" id="IPR017850">
    <property type="entry name" value="Alkaline_phosphatase_core_sf"/>
</dbReference>
<keyword evidence="7 13" id="KW-0812">Transmembrane</keyword>
<dbReference type="SUPFAM" id="SSF53649">
    <property type="entry name" value="Alkaline phosphatase-like"/>
    <property type="match status" value="1"/>
</dbReference>
<dbReference type="GO" id="GO:0006506">
    <property type="term" value="P:GPI anchor biosynthetic process"/>
    <property type="evidence" value="ECO:0007669"/>
    <property type="project" value="UniProtKB-UniPathway"/>
</dbReference>
<dbReference type="InterPro" id="IPR039527">
    <property type="entry name" value="PIGG/GPI7"/>
</dbReference>
<comment type="subcellular location">
    <subcellularLocation>
        <location evidence="1 13">Endoplasmic reticulum membrane</location>
        <topology evidence="1 13">Multi-pass membrane protein</topology>
    </subcellularLocation>
</comment>
<feature type="transmembrane region" description="Helical" evidence="13">
    <location>
        <begin position="780"/>
        <end position="801"/>
    </location>
</feature>
<reference evidence="15" key="2">
    <citation type="submission" date="2021-02" db="EMBL/GenBank/DDBJ databases">
        <title>Aspergillus puulaauensis MK2 genome sequence.</title>
        <authorList>
            <person name="Futagami T."/>
            <person name="Mori K."/>
            <person name="Kadooka C."/>
            <person name="Tanaka T."/>
        </authorList>
    </citation>
    <scope>NUCLEOTIDE SEQUENCE</scope>
    <source>
        <strain evidence="15">MK2</strain>
    </source>
</reference>
<dbReference type="CDD" id="cd16024">
    <property type="entry name" value="GPI_EPT_2"/>
    <property type="match status" value="1"/>
</dbReference>
<protein>
    <recommendedName>
        <fullName evidence="4 13">GPI ethanolamine phosphate transferase 2</fullName>
    </recommendedName>
</protein>
<accession>A0A7R8AFV6</accession>
<evidence type="ECO:0000256" key="11">
    <source>
        <dbReference type="ARBA" id="ARBA00023180"/>
    </source>
</evidence>
<reference evidence="15" key="1">
    <citation type="submission" date="2021-01" db="EMBL/GenBank/DDBJ databases">
        <authorList>
            <consortium name="Aspergillus puulaauensis MK2 genome sequencing consortium"/>
            <person name="Kazuki M."/>
            <person name="Futagami T."/>
        </authorList>
    </citation>
    <scope>NUCLEOTIDE SEQUENCE</scope>
    <source>
        <strain evidence="15">MK2</strain>
    </source>
</reference>
<evidence type="ECO:0000256" key="5">
    <source>
        <dbReference type="ARBA" id="ARBA00022502"/>
    </source>
</evidence>
<keyword evidence="8 13" id="KW-0256">Endoplasmic reticulum</keyword>
<feature type="transmembrane region" description="Helical" evidence="13">
    <location>
        <begin position="489"/>
        <end position="509"/>
    </location>
</feature>
<dbReference type="OrthoDB" id="272139at2759"/>
<dbReference type="InterPro" id="IPR002591">
    <property type="entry name" value="Phosphodiest/P_Trfase"/>
</dbReference>
<keyword evidence="5 13" id="KW-0337">GPI-anchor biosynthesis</keyword>
<organism evidence="15 16">
    <name type="scientific">Aspergillus puulaauensis</name>
    <dbReference type="NCBI Taxonomy" id="1220207"/>
    <lineage>
        <taxon>Eukaryota</taxon>
        <taxon>Fungi</taxon>
        <taxon>Dikarya</taxon>
        <taxon>Ascomycota</taxon>
        <taxon>Pezizomycotina</taxon>
        <taxon>Eurotiomycetes</taxon>
        <taxon>Eurotiomycetidae</taxon>
        <taxon>Eurotiales</taxon>
        <taxon>Aspergillaceae</taxon>
        <taxon>Aspergillus</taxon>
    </lineage>
</organism>
<evidence type="ECO:0000256" key="6">
    <source>
        <dbReference type="ARBA" id="ARBA00022679"/>
    </source>
</evidence>
<keyword evidence="11" id="KW-0325">Glycoprotein</keyword>
<dbReference type="GO" id="GO:0005789">
    <property type="term" value="C:endoplasmic reticulum membrane"/>
    <property type="evidence" value="ECO:0007669"/>
    <property type="project" value="UniProtKB-SubCell"/>
</dbReference>
<sequence length="883" mass="97748">MFYCSQLFKFQQAMTKNAAVPANGLVFVANVLIPIAILVFSFGFFPYKPLIPGLATFGEPNNAPPKVFDKVIFMVVDALRSDFVYSNNSGFLFTQSLIRSGSAIPFTAYAGSPTVTMPRLKAITTGSVPSFLDVILNIAESDTSSTLAYQDTWLAQIRAKGGQLTMYGDDTWLKLFPGMFSRSDGTTSFFVSDFTEVDTNVTRHIPDELVRNDWSALIMHYLGLDHIGHKSGPQSSYMIPKQHEMDSIVTQVYRAIEQEEHLQSTLFILCGDHGMNDAGNHGGSSAGETSPALLFISPKLQALNISRKSPVDVANDLQYYRHVDQTDITPTLSGLLGLPIPLNSLGVFIPEFLAMWHLGSQRIQLLIENSRQLLGTLKETFPSYGFEDGTIPAATCSSDLHDGLERVYCAWAKAQTLLHKNTVPDAGDIQTEVESALLHFLGTSQEVMSGASSNYGLGYLSLGICIAGFAALLSLPATYRVLSKYRHPGLFLVASVLLYGAMMFASSYVEEEQQFWYWTFTGWVFYLHARSFRFERVTPGIQNDQASRVIANVVTTVRYIVLGASHRLMRRWNQTGQKFAAEPDIARVYFPGHQSSLWILVGLTYAGVYLQLMNGFSPSWMSRLLCLSVTATSFMFKLVFAESESPELLNETVFGDIATLLRGMSLVIYARIAMAGIAILLLSTAFAKTNGKLRRNIASSGIVAHEALTLFLLTQSRVTNIPIFLILRLQLKVLASMNLTSVEITMTALLMQYLTFFAFGGSNAISSVDLSNAYNGIGDYNIILVGILTYVGNWAGPIWWVSATKLLREGQTWDERQTHICLLTFHAATTLISVMAACTALRTHLFIWTVFSPKYLYTISWAIIHHFAVNLLSEISQLFPAIT</sequence>
<dbReference type="GeneID" id="64967969"/>
<feature type="transmembrane region" description="Helical" evidence="13">
    <location>
        <begin position="457"/>
        <end position="477"/>
    </location>
</feature>
<dbReference type="RefSeq" id="XP_041550158.1">
    <property type="nucleotide sequence ID" value="XM_041704729.1"/>
</dbReference>
<evidence type="ECO:0000256" key="7">
    <source>
        <dbReference type="ARBA" id="ARBA00022692"/>
    </source>
</evidence>
<feature type="transmembrane region" description="Helical" evidence="13">
    <location>
        <begin position="666"/>
        <end position="687"/>
    </location>
</feature>
<evidence type="ECO:0000256" key="13">
    <source>
        <dbReference type="RuleBase" id="RU367106"/>
    </source>
</evidence>
<dbReference type="InterPro" id="IPR045687">
    <property type="entry name" value="PIGG/GPI7_C"/>
</dbReference>
<evidence type="ECO:0000256" key="8">
    <source>
        <dbReference type="ARBA" id="ARBA00022824"/>
    </source>
</evidence>
<dbReference type="KEGG" id="apuu:APUU_10792S"/>
<evidence type="ECO:0000256" key="12">
    <source>
        <dbReference type="ARBA" id="ARBA00056729"/>
    </source>
</evidence>
<feature type="transmembrane region" description="Helical" evidence="13">
    <location>
        <begin position="515"/>
        <end position="532"/>
    </location>
</feature>
<dbReference type="InterPro" id="IPR037674">
    <property type="entry name" value="PIG-G_N"/>
</dbReference>
<keyword evidence="6 13" id="KW-0808">Transferase</keyword>
<dbReference type="AlphaFoldDB" id="A0A7R8AFV6"/>
<dbReference type="FunFam" id="3.40.720.10:FF:000045">
    <property type="entry name" value="GPI ethanolamine phosphate transferase 2"/>
    <property type="match status" value="1"/>
</dbReference>
<dbReference type="PANTHER" id="PTHR23072:SF0">
    <property type="entry name" value="GPI ETHANOLAMINE PHOSPHATE TRANSFERASE 2"/>
    <property type="match status" value="1"/>
</dbReference>